<organism evidence="1 2">
    <name type="scientific">Panicum miliaceum</name>
    <name type="common">Proso millet</name>
    <name type="synonym">Broomcorn millet</name>
    <dbReference type="NCBI Taxonomy" id="4540"/>
    <lineage>
        <taxon>Eukaryota</taxon>
        <taxon>Viridiplantae</taxon>
        <taxon>Streptophyta</taxon>
        <taxon>Embryophyta</taxon>
        <taxon>Tracheophyta</taxon>
        <taxon>Spermatophyta</taxon>
        <taxon>Magnoliopsida</taxon>
        <taxon>Liliopsida</taxon>
        <taxon>Poales</taxon>
        <taxon>Poaceae</taxon>
        <taxon>PACMAD clade</taxon>
        <taxon>Panicoideae</taxon>
        <taxon>Panicodae</taxon>
        <taxon>Paniceae</taxon>
        <taxon>Panicinae</taxon>
        <taxon>Panicum</taxon>
        <taxon>Panicum sect. Panicum</taxon>
    </lineage>
</organism>
<protein>
    <submittedName>
        <fullName evidence="1">Actin-like protein ARP8</fullName>
    </submittedName>
</protein>
<dbReference type="AlphaFoldDB" id="A0A3L6PW74"/>
<sequence>MVKRALRSIFYVCKTMVKEVNENRRDIIEMNGAMGLPCDPYHELPEFDDSFAEWGAQDAQVARKEEEDEATAPID</sequence>
<accession>A0A3L6PW74</accession>
<gene>
    <name evidence="1" type="ORF">C2845_PM16G03180</name>
</gene>
<dbReference type="Proteomes" id="UP000275267">
    <property type="component" value="Unassembled WGS sequence"/>
</dbReference>
<dbReference type="EMBL" id="PQIB02000015">
    <property type="protein sequence ID" value="RLM64926.1"/>
    <property type="molecule type" value="Genomic_DNA"/>
</dbReference>
<reference evidence="2" key="1">
    <citation type="journal article" date="2019" name="Nat. Commun.">
        <title>The genome of broomcorn millet.</title>
        <authorList>
            <person name="Zou C."/>
            <person name="Miki D."/>
            <person name="Li D."/>
            <person name="Tang Q."/>
            <person name="Xiao L."/>
            <person name="Rajput S."/>
            <person name="Deng P."/>
            <person name="Jia W."/>
            <person name="Huang R."/>
            <person name="Zhang M."/>
            <person name="Sun Y."/>
            <person name="Hu J."/>
            <person name="Fu X."/>
            <person name="Schnable P.S."/>
            <person name="Li F."/>
            <person name="Zhang H."/>
            <person name="Feng B."/>
            <person name="Zhu X."/>
            <person name="Liu R."/>
            <person name="Schnable J.C."/>
            <person name="Zhu J.-K."/>
            <person name="Zhang H."/>
        </authorList>
    </citation>
    <scope>NUCLEOTIDE SEQUENCE [LARGE SCALE GENOMIC DNA]</scope>
</reference>
<comment type="caution">
    <text evidence="1">The sequence shown here is derived from an EMBL/GenBank/DDBJ whole genome shotgun (WGS) entry which is preliminary data.</text>
</comment>
<name>A0A3L6PW74_PANMI</name>
<proteinExistence type="predicted"/>
<keyword evidence="2" id="KW-1185">Reference proteome</keyword>
<evidence type="ECO:0000313" key="2">
    <source>
        <dbReference type="Proteomes" id="UP000275267"/>
    </source>
</evidence>
<evidence type="ECO:0000313" key="1">
    <source>
        <dbReference type="EMBL" id="RLM64926.1"/>
    </source>
</evidence>